<keyword evidence="5" id="KW-0190">Covalent protein-DNA linkage</keyword>
<evidence type="ECO:0000256" key="7">
    <source>
        <dbReference type="ARBA" id="ARBA00023239"/>
    </source>
</evidence>
<dbReference type="AlphaFoldDB" id="A0A172TKN7"/>
<sequence>MCERYSLTAELEQITNRYGIHKTECTHAMRYNISPTQEVPVIAQHKSTRYMNEFRWGLYPFWAKDSINADCRKIHDKPIFERLLKKQRCLIPSTGFYAWSDQGKVKQPLRVVLRNREVFVFAGLYDVWLTPQKEEVRTCTILTTKPNAVVSAYGDRMPVMMQDKDIDAWLDPTFTNTAALEWMLQPTGEHLMEAYPVTTLVNNTEHQQPDCVEVYPSGWALIKS</sequence>
<gene>
    <name evidence="9" type="ORF">SY83_16560</name>
</gene>
<accession>A0A172TKN7</accession>
<evidence type="ECO:0000313" key="9">
    <source>
        <dbReference type="EMBL" id="ANE47629.1"/>
    </source>
</evidence>
<evidence type="ECO:0000256" key="4">
    <source>
        <dbReference type="ARBA" id="ARBA00022801"/>
    </source>
</evidence>
<evidence type="ECO:0000256" key="3">
    <source>
        <dbReference type="ARBA" id="ARBA00022763"/>
    </source>
</evidence>
<dbReference type="SUPFAM" id="SSF143081">
    <property type="entry name" value="BB1717-like"/>
    <property type="match status" value="1"/>
</dbReference>
<dbReference type="OrthoDB" id="9782620at2"/>
<evidence type="ECO:0000256" key="8">
    <source>
        <dbReference type="RuleBase" id="RU364100"/>
    </source>
</evidence>
<dbReference type="PANTHER" id="PTHR13604">
    <property type="entry name" value="DC12-RELATED"/>
    <property type="match status" value="1"/>
</dbReference>
<proteinExistence type="inferred from homology"/>
<evidence type="ECO:0000256" key="5">
    <source>
        <dbReference type="ARBA" id="ARBA00023124"/>
    </source>
</evidence>
<keyword evidence="10" id="KW-1185">Reference proteome</keyword>
<dbReference type="EMBL" id="CP011388">
    <property type="protein sequence ID" value="ANE47629.1"/>
    <property type="molecule type" value="Genomic_DNA"/>
</dbReference>
<dbReference type="GO" id="GO:0008233">
    <property type="term" value="F:peptidase activity"/>
    <property type="evidence" value="ECO:0007669"/>
    <property type="project" value="UniProtKB-KW"/>
</dbReference>
<dbReference type="EC" id="3.4.-.-" evidence="8"/>
<keyword evidence="2 8" id="KW-0645">Protease</keyword>
<dbReference type="Gene3D" id="3.90.1680.10">
    <property type="entry name" value="SOS response associated peptidase-like"/>
    <property type="match status" value="1"/>
</dbReference>
<evidence type="ECO:0000313" key="10">
    <source>
        <dbReference type="Proteomes" id="UP000076927"/>
    </source>
</evidence>
<evidence type="ECO:0000256" key="2">
    <source>
        <dbReference type="ARBA" id="ARBA00022670"/>
    </source>
</evidence>
<evidence type="ECO:0000256" key="6">
    <source>
        <dbReference type="ARBA" id="ARBA00023125"/>
    </source>
</evidence>
<keyword evidence="3" id="KW-0227">DNA damage</keyword>
<dbReference type="GO" id="GO:0016829">
    <property type="term" value="F:lyase activity"/>
    <property type="evidence" value="ECO:0007669"/>
    <property type="project" value="UniProtKB-KW"/>
</dbReference>
<dbReference type="RefSeq" id="WP_068608517.1">
    <property type="nucleotide sequence ID" value="NZ_CP011388.1"/>
</dbReference>
<organism evidence="9 10">
    <name type="scientific">Paenibacillus swuensis</name>
    <dbReference type="NCBI Taxonomy" id="1178515"/>
    <lineage>
        <taxon>Bacteria</taxon>
        <taxon>Bacillati</taxon>
        <taxon>Bacillota</taxon>
        <taxon>Bacilli</taxon>
        <taxon>Bacillales</taxon>
        <taxon>Paenibacillaceae</taxon>
        <taxon>Paenibacillus</taxon>
    </lineage>
</organism>
<dbReference type="GO" id="GO:0006508">
    <property type="term" value="P:proteolysis"/>
    <property type="evidence" value="ECO:0007669"/>
    <property type="project" value="UniProtKB-KW"/>
</dbReference>
<keyword evidence="4 8" id="KW-0378">Hydrolase</keyword>
<name>A0A172TKN7_9BACL</name>
<dbReference type="Pfam" id="PF02586">
    <property type="entry name" value="SRAP"/>
    <property type="match status" value="1"/>
</dbReference>
<dbReference type="InterPro" id="IPR003738">
    <property type="entry name" value="SRAP"/>
</dbReference>
<dbReference type="GO" id="GO:0106300">
    <property type="term" value="P:protein-DNA covalent cross-linking repair"/>
    <property type="evidence" value="ECO:0007669"/>
    <property type="project" value="InterPro"/>
</dbReference>
<dbReference type="KEGG" id="pswu:SY83_16560"/>
<protein>
    <recommendedName>
        <fullName evidence="8">Abasic site processing protein</fullName>
        <ecNumber evidence="8">3.4.-.-</ecNumber>
    </recommendedName>
</protein>
<dbReference type="InterPro" id="IPR036590">
    <property type="entry name" value="SRAP-like"/>
</dbReference>
<dbReference type="PATRIC" id="fig|1178515.4.peg.3331"/>
<keyword evidence="6" id="KW-0238">DNA-binding</keyword>
<dbReference type="GO" id="GO:0003697">
    <property type="term" value="F:single-stranded DNA binding"/>
    <property type="evidence" value="ECO:0007669"/>
    <property type="project" value="InterPro"/>
</dbReference>
<dbReference type="Proteomes" id="UP000076927">
    <property type="component" value="Chromosome"/>
</dbReference>
<evidence type="ECO:0000256" key="1">
    <source>
        <dbReference type="ARBA" id="ARBA00008136"/>
    </source>
</evidence>
<reference evidence="9 10" key="1">
    <citation type="submission" date="2015-01" db="EMBL/GenBank/DDBJ databases">
        <title>Paenibacillus swuensis/DY6/whole genome sequencing.</title>
        <authorList>
            <person name="Kim M.K."/>
            <person name="Srinivasan S."/>
            <person name="Lee J.-J."/>
        </authorList>
    </citation>
    <scope>NUCLEOTIDE SEQUENCE [LARGE SCALE GENOMIC DNA]</scope>
    <source>
        <strain evidence="9 10">DY6</strain>
    </source>
</reference>
<dbReference type="PANTHER" id="PTHR13604:SF0">
    <property type="entry name" value="ABASIC SITE PROCESSING PROTEIN HMCES"/>
    <property type="match status" value="1"/>
</dbReference>
<comment type="similarity">
    <text evidence="1 8">Belongs to the SOS response-associated peptidase family.</text>
</comment>
<keyword evidence="7" id="KW-0456">Lyase</keyword>
<dbReference type="STRING" id="1178515.SY83_16560"/>